<dbReference type="Proteomes" id="UP000094801">
    <property type="component" value="Unassembled WGS sequence"/>
</dbReference>
<organism evidence="1 2">
    <name type="scientific">[Candida] arabinofermentans NRRL YB-2248</name>
    <dbReference type="NCBI Taxonomy" id="983967"/>
    <lineage>
        <taxon>Eukaryota</taxon>
        <taxon>Fungi</taxon>
        <taxon>Dikarya</taxon>
        <taxon>Ascomycota</taxon>
        <taxon>Saccharomycotina</taxon>
        <taxon>Pichiomycetes</taxon>
        <taxon>Pichiales</taxon>
        <taxon>Pichiaceae</taxon>
        <taxon>Ogataea</taxon>
        <taxon>Ogataea/Candida clade</taxon>
    </lineage>
</organism>
<evidence type="ECO:0000313" key="1">
    <source>
        <dbReference type="EMBL" id="ODV82561.1"/>
    </source>
</evidence>
<name>A0A1E4SSU7_9ASCO</name>
<accession>A0A1E4SSU7</accession>
<dbReference type="EMBL" id="KV453881">
    <property type="protein sequence ID" value="ODV82561.1"/>
    <property type="molecule type" value="Genomic_DNA"/>
</dbReference>
<dbReference type="AlphaFoldDB" id="A0A1E4SSU7"/>
<sequence>MVMRHFQILIHIEEQLVYKINVPQRIVARQILVVIANQENDSPSCWINEFYAYGLKLFP</sequence>
<reference evidence="2" key="1">
    <citation type="submission" date="2016-04" db="EMBL/GenBank/DDBJ databases">
        <title>Comparative genomics of biotechnologically important yeasts.</title>
        <authorList>
            <consortium name="DOE Joint Genome Institute"/>
            <person name="Riley R."/>
            <person name="Haridas S."/>
            <person name="Wolfe K.H."/>
            <person name="Lopes M.R."/>
            <person name="Hittinger C.T."/>
            <person name="Goker M."/>
            <person name="Salamov A."/>
            <person name="Wisecaver J."/>
            <person name="Long T.M."/>
            <person name="Aerts A.L."/>
            <person name="Barry K."/>
            <person name="Choi C."/>
            <person name="Clum A."/>
            <person name="Coughlan A.Y."/>
            <person name="Deshpande S."/>
            <person name="Douglass A.P."/>
            <person name="Hanson S.J."/>
            <person name="Klenk H.-P."/>
            <person name="Labutti K."/>
            <person name="Lapidus A."/>
            <person name="Lindquist E."/>
            <person name="Lipzen A."/>
            <person name="Meier-Kolthoff J.P."/>
            <person name="Ohm R.A."/>
            <person name="Otillar R.P."/>
            <person name="Pangilinan J."/>
            <person name="Peng Y."/>
            <person name="Rokas A."/>
            <person name="Rosa C.A."/>
            <person name="Scheuner C."/>
            <person name="Sibirny A.A."/>
            <person name="Slot J.C."/>
            <person name="Stielow J.B."/>
            <person name="Sun H."/>
            <person name="Kurtzman C.P."/>
            <person name="Blackwell M."/>
            <person name="Grigoriev I.V."/>
            <person name="Jeffries T.W."/>
        </authorList>
    </citation>
    <scope>NUCLEOTIDE SEQUENCE [LARGE SCALE GENOMIC DNA]</scope>
    <source>
        <strain evidence="2">NRRL YB-2248</strain>
    </source>
</reference>
<evidence type="ECO:0000313" key="2">
    <source>
        <dbReference type="Proteomes" id="UP000094801"/>
    </source>
</evidence>
<proteinExistence type="predicted"/>
<gene>
    <name evidence="1" type="ORF">CANARDRAFT_30752</name>
</gene>
<keyword evidence="2" id="KW-1185">Reference proteome</keyword>
<protein>
    <submittedName>
        <fullName evidence="1">Uncharacterized protein</fullName>
    </submittedName>
</protein>